<dbReference type="SMART" id="SM00388">
    <property type="entry name" value="HisKA"/>
    <property type="match status" value="1"/>
</dbReference>
<protein>
    <recommendedName>
        <fullName evidence="2">histidine kinase</fullName>
        <ecNumber evidence="2">2.7.13.3</ecNumber>
    </recommendedName>
</protein>
<dbReference type="PRINTS" id="PR00344">
    <property type="entry name" value="BCTRLSENSOR"/>
</dbReference>
<evidence type="ECO:0000259" key="10">
    <source>
        <dbReference type="PROSITE" id="PS50109"/>
    </source>
</evidence>
<keyword evidence="9" id="KW-0472">Membrane</keyword>
<comment type="catalytic activity">
    <reaction evidence="1">
        <text>ATP + protein L-histidine = ADP + protein N-phospho-L-histidine.</text>
        <dbReference type="EC" id="2.7.13.3"/>
    </reaction>
</comment>
<feature type="domain" description="PAS" evidence="11">
    <location>
        <begin position="69"/>
        <end position="141"/>
    </location>
</feature>
<evidence type="ECO:0000256" key="4">
    <source>
        <dbReference type="ARBA" id="ARBA00022679"/>
    </source>
</evidence>
<dbReference type="SUPFAM" id="SSF47384">
    <property type="entry name" value="Homodimeric domain of signal transducing histidine kinase"/>
    <property type="match status" value="1"/>
</dbReference>
<feature type="transmembrane region" description="Helical" evidence="9">
    <location>
        <begin position="12"/>
        <end position="31"/>
    </location>
</feature>
<gene>
    <name evidence="12" type="ORF">ABW02_17785</name>
</gene>
<dbReference type="Proteomes" id="UP000036045">
    <property type="component" value="Unassembled WGS sequence"/>
</dbReference>
<dbReference type="SMART" id="SM00387">
    <property type="entry name" value="HATPase_c"/>
    <property type="match status" value="1"/>
</dbReference>
<dbReference type="InterPro" id="IPR036890">
    <property type="entry name" value="HATPase_C_sf"/>
</dbReference>
<evidence type="ECO:0000259" key="11">
    <source>
        <dbReference type="PROSITE" id="PS50112"/>
    </source>
</evidence>
<evidence type="ECO:0000256" key="5">
    <source>
        <dbReference type="ARBA" id="ARBA00022741"/>
    </source>
</evidence>
<name>A0A0J1L5I6_NIACI</name>
<feature type="transmembrane region" description="Helical" evidence="9">
    <location>
        <begin position="37"/>
        <end position="56"/>
    </location>
</feature>
<evidence type="ECO:0000313" key="12">
    <source>
        <dbReference type="EMBL" id="KLV24190.1"/>
    </source>
</evidence>
<dbReference type="InterPro" id="IPR003661">
    <property type="entry name" value="HisK_dim/P_dom"/>
</dbReference>
<keyword evidence="9" id="KW-1133">Transmembrane helix</keyword>
<accession>A0A0J1L5I6</accession>
<dbReference type="GO" id="GO:0005524">
    <property type="term" value="F:ATP binding"/>
    <property type="evidence" value="ECO:0007669"/>
    <property type="project" value="UniProtKB-KW"/>
</dbReference>
<dbReference type="EMBL" id="LDPH01000021">
    <property type="protein sequence ID" value="KLV24190.1"/>
    <property type="molecule type" value="Genomic_DNA"/>
</dbReference>
<dbReference type="Pfam" id="PF02518">
    <property type="entry name" value="HATPase_c"/>
    <property type="match status" value="1"/>
</dbReference>
<dbReference type="GO" id="GO:0000155">
    <property type="term" value="F:phosphorelay sensor kinase activity"/>
    <property type="evidence" value="ECO:0007669"/>
    <property type="project" value="InterPro"/>
</dbReference>
<dbReference type="SUPFAM" id="SSF55874">
    <property type="entry name" value="ATPase domain of HSP90 chaperone/DNA topoisomerase II/histidine kinase"/>
    <property type="match status" value="1"/>
</dbReference>
<evidence type="ECO:0000256" key="1">
    <source>
        <dbReference type="ARBA" id="ARBA00000085"/>
    </source>
</evidence>
<keyword evidence="6 12" id="KW-0418">Kinase</keyword>
<evidence type="ECO:0000256" key="7">
    <source>
        <dbReference type="ARBA" id="ARBA00022840"/>
    </source>
</evidence>
<dbReference type="CDD" id="cd00082">
    <property type="entry name" value="HisKA"/>
    <property type="match status" value="1"/>
</dbReference>
<dbReference type="SUPFAM" id="SSF55785">
    <property type="entry name" value="PYP-like sensor domain (PAS domain)"/>
    <property type="match status" value="1"/>
</dbReference>
<dbReference type="Gene3D" id="1.10.287.130">
    <property type="match status" value="1"/>
</dbReference>
<dbReference type="Gene3D" id="3.30.450.20">
    <property type="entry name" value="PAS domain"/>
    <property type="match status" value="1"/>
</dbReference>
<dbReference type="PROSITE" id="PS50112">
    <property type="entry name" value="PAS"/>
    <property type="match status" value="1"/>
</dbReference>
<keyword evidence="5" id="KW-0547">Nucleotide-binding</keyword>
<keyword evidence="9" id="KW-0812">Transmembrane</keyword>
<dbReference type="EC" id="2.7.13.3" evidence="2"/>
<organism evidence="12 13">
    <name type="scientific">Niallia circulans</name>
    <name type="common">Bacillus circulans</name>
    <dbReference type="NCBI Taxonomy" id="1397"/>
    <lineage>
        <taxon>Bacteria</taxon>
        <taxon>Bacillati</taxon>
        <taxon>Bacillota</taxon>
        <taxon>Bacilli</taxon>
        <taxon>Bacillales</taxon>
        <taxon>Bacillaceae</taxon>
        <taxon>Niallia</taxon>
    </lineage>
</organism>
<dbReference type="InterPro" id="IPR004358">
    <property type="entry name" value="Sig_transdc_His_kin-like_C"/>
</dbReference>
<dbReference type="InterPro" id="IPR005467">
    <property type="entry name" value="His_kinase_dom"/>
</dbReference>
<dbReference type="CDD" id="cd00130">
    <property type="entry name" value="PAS"/>
    <property type="match status" value="1"/>
</dbReference>
<dbReference type="SMART" id="SM00091">
    <property type="entry name" value="PAS"/>
    <property type="match status" value="1"/>
</dbReference>
<evidence type="ECO:0000256" key="3">
    <source>
        <dbReference type="ARBA" id="ARBA00022553"/>
    </source>
</evidence>
<evidence type="ECO:0000256" key="2">
    <source>
        <dbReference type="ARBA" id="ARBA00012438"/>
    </source>
</evidence>
<dbReference type="PANTHER" id="PTHR43065:SF34">
    <property type="entry name" value="SPORULATION KINASE A"/>
    <property type="match status" value="1"/>
</dbReference>
<dbReference type="Gene3D" id="3.30.565.10">
    <property type="entry name" value="Histidine kinase-like ATPase, C-terminal domain"/>
    <property type="match status" value="1"/>
</dbReference>
<dbReference type="RefSeq" id="WP_047943621.1">
    <property type="nucleotide sequence ID" value="NZ_LDPH01000021.1"/>
</dbReference>
<dbReference type="PATRIC" id="fig|1397.4.peg.2257"/>
<evidence type="ECO:0000313" key="13">
    <source>
        <dbReference type="Proteomes" id="UP000036045"/>
    </source>
</evidence>
<dbReference type="OrthoDB" id="9815750at2"/>
<keyword evidence="4" id="KW-0808">Transferase</keyword>
<dbReference type="PROSITE" id="PS50109">
    <property type="entry name" value="HIS_KIN"/>
    <property type="match status" value="1"/>
</dbReference>
<comment type="caution">
    <text evidence="12">The sequence shown here is derived from an EMBL/GenBank/DDBJ whole genome shotgun (WGS) entry which is preliminary data.</text>
</comment>
<dbReference type="InterPro" id="IPR003594">
    <property type="entry name" value="HATPase_dom"/>
</dbReference>
<dbReference type="InterPro" id="IPR000014">
    <property type="entry name" value="PAS"/>
</dbReference>
<proteinExistence type="predicted"/>
<dbReference type="Pfam" id="PF00512">
    <property type="entry name" value="HisKA"/>
    <property type="match status" value="1"/>
</dbReference>
<keyword evidence="3" id="KW-0597">Phosphoprotein</keyword>
<evidence type="ECO:0000256" key="6">
    <source>
        <dbReference type="ARBA" id="ARBA00022777"/>
    </source>
</evidence>
<evidence type="ECO:0000256" key="9">
    <source>
        <dbReference type="SAM" id="Phobius"/>
    </source>
</evidence>
<keyword evidence="8" id="KW-0902">Two-component regulatory system</keyword>
<reference evidence="12 13" key="1">
    <citation type="submission" date="2015-05" db="EMBL/GenBank/DDBJ databases">
        <title>Whole genome sequence and identification of bacterial endophytes from Costus igneus.</title>
        <authorList>
            <person name="Lee Y.P."/>
            <person name="Gan H.M."/>
            <person name="Eng W."/>
            <person name="Wheatley M.S."/>
            <person name="Caraballo A."/>
            <person name="Polter S."/>
            <person name="Savka M.A."/>
            <person name="Hudson A.O."/>
        </authorList>
    </citation>
    <scope>NUCLEOTIDE SEQUENCE [LARGE SCALE GENOMIC DNA]</scope>
    <source>
        <strain evidence="12 13">RIT379</strain>
    </source>
</reference>
<dbReference type="InterPro" id="IPR035965">
    <property type="entry name" value="PAS-like_dom_sf"/>
</dbReference>
<dbReference type="Pfam" id="PF13426">
    <property type="entry name" value="PAS_9"/>
    <property type="match status" value="1"/>
</dbReference>
<dbReference type="PANTHER" id="PTHR43065">
    <property type="entry name" value="SENSOR HISTIDINE KINASE"/>
    <property type="match status" value="1"/>
</dbReference>
<keyword evidence="7" id="KW-0067">ATP-binding</keyword>
<dbReference type="AlphaFoldDB" id="A0A0J1L5I6"/>
<dbReference type="NCBIfam" id="TIGR00229">
    <property type="entry name" value="sensory_box"/>
    <property type="match status" value="1"/>
</dbReference>
<evidence type="ECO:0000256" key="8">
    <source>
        <dbReference type="ARBA" id="ARBA00023012"/>
    </source>
</evidence>
<keyword evidence="13" id="KW-1185">Reference proteome</keyword>
<sequence length="424" mass="48183">MLLWNRNRQIKTWGQITLVTISILFTTYQFVIKHEPFFNIDFFLFTILAWIVGWRYDLSKYYEKKAKDSEESYRLLMDSLPESIFIQSLRENKLVYVNHAAVKMMGASSGQELINRSFGEFVTADYMERWKMRLNIALEKKKPLSPIEYKMKRVAGNDFFYEASCLAIMLNGEDVILSIGKDITASKEKTMHLLQKSEKLAILGEMSAGIAHEIRNPLTSIKGFIQLAKAENPKNRYFEIVLSEIERINGIVGELLFLAKPTADVFLVKDIRNIIKDVITLIHTQLSLHNIQIKEVYEWDIPMILCEEKRLKQVFINLLQNAIEAMPQGGYISIKGTSLQDGNISIEIMDQGVGIPDERLGTLGEPFFTTKEKGTGLGLMTCFKIIESHNGSLSFQSELDKGTKAIIVFPAATQDTLLGTVSKG</sequence>
<dbReference type="InterPro" id="IPR036097">
    <property type="entry name" value="HisK_dim/P_sf"/>
</dbReference>
<feature type="domain" description="Histidine kinase" evidence="10">
    <location>
        <begin position="209"/>
        <end position="413"/>
    </location>
</feature>